<dbReference type="GO" id="GO:0004792">
    <property type="term" value="F:thiosulfate-cyanide sulfurtransferase activity"/>
    <property type="evidence" value="ECO:0007669"/>
    <property type="project" value="TreeGrafter"/>
</dbReference>
<keyword evidence="3" id="KW-0808">Transferase</keyword>
<keyword evidence="3" id="KW-0548">Nucleotidyltransferase</keyword>
<dbReference type="GO" id="GO:0008641">
    <property type="term" value="F:ubiquitin-like modifier activating enzyme activity"/>
    <property type="evidence" value="ECO:0007669"/>
    <property type="project" value="InterPro"/>
</dbReference>
<accession>A0A7X4LIC4</accession>
<dbReference type="Gene3D" id="3.40.50.720">
    <property type="entry name" value="NAD(P)-binding Rossmann-like Domain"/>
    <property type="match status" value="1"/>
</dbReference>
<keyword evidence="4" id="KW-1185">Reference proteome</keyword>
<evidence type="ECO:0000259" key="2">
    <source>
        <dbReference type="Pfam" id="PF00899"/>
    </source>
</evidence>
<organism evidence="3 4">
    <name type="scientific">Vibrio eleionomae</name>
    <dbReference type="NCBI Taxonomy" id="2653505"/>
    <lineage>
        <taxon>Bacteria</taxon>
        <taxon>Pseudomonadati</taxon>
        <taxon>Pseudomonadota</taxon>
        <taxon>Gammaproteobacteria</taxon>
        <taxon>Vibrionales</taxon>
        <taxon>Vibrionaceae</taxon>
        <taxon>Vibrio</taxon>
    </lineage>
</organism>
<evidence type="ECO:0000313" key="3">
    <source>
        <dbReference type="EMBL" id="MZI92474.1"/>
    </source>
</evidence>
<dbReference type="InterPro" id="IPR000594">
    <property type="entry name" value="ThiF_NAD_FAD-bd"/>
</dbReference>
<dbReference type="EMBL" id="WEKT01000005">
    <property type="protein sequence ID" value="MZI92474.1"/>
    <property type="molecule type" value="Genomic_DNA"/>
</dbReference>
<dbReference type="PANTHER" id="PTHR10953:SF240">
    <property type="entry name" value="SULFUR CARRIER PROTEIN THIS ADENYLYLTRANSFERASE"/>
    <property type="match status" value="1"/>
</dbReference>
<protein>
    <submittedName>
        <fullName evidence="3">Molybdopterin-synthase adenylyltransferase MoeB</fullName>
    </submittedName>
</protein>
<dbReference type="SUPFAM" id="SSF69572">
    <property type="entry name" value="Activating enzymes of the ubiquitin-like proteins"/>
    <property type="match status" value="1"/>
</dbReference>
<name>A0A7X4LIC4_9VIBR</name>
<dbReference type="GO" id="GO:0005829">
    <property type="term" value="C:cytosol"/>
    <property type="evidence" value="ECO:0007669"/>
    <property type="project" value="TreeGrafter"/>
</dbReference>
<dbReference type="PANTHER" id="PTHR10953">
    <property type="entry name" value="UBIQUITIN-ACTIVATING ENZYME E1"/>
    <property type="match status" value="1"/>
</dbReference>
<comment type="similarity">
    <text evidence="1">Belongs to the HesA/MoeB/ThiF family.</text>
</comment>
<dbReference type="AlphaFoldDB" id="A0A7X4LIC4"/>
<reference evidence="3 4" key="1">
    <citation type="submission" date="2019-10" db="EMBL/GenBank/DDBJ databases">
        <title>Vibrio sp. nov. isolated from a shrimp pond.</title>
        <authorList>
            <person name="Gomez-Gil B."/>
            <person name="Enciso-Ibarra J."/>
            <person name="Enciso-Ibarra K."/>
            <person name="Bolan-Mejia C."/>
        </authorList>
    </citation>
    <scope>NUCLEOTIDE SEQUENCE [LARGE SCALE GENOMIC DNA]</scope>
    <source>
        <strain evidence="3 4">CAIM 722</strain>
    </source>
</reference>
<dbReference type="Pfam" id="PF00899">
    <property type="entry name" value="ThiF"/>
    <property type="match status" value="1"/>
</dbReference>
<dbReference type="InterPro" id="IPR035985">
    <property type="entry name" value="Ubiquitin-activating_enz"/>
</dbReference>
<dbReference type="Proteomes" id="UP000462621">
    <property type="component" value="Unassembled WGS sequence"/>
</dbReference>
<dbReference type="FunFam" id="3.40.50.720:FF:000080">
    <property type="entry name" value="Thiazole biosynthesis adenylyltransferase ThiF"/>
    <property type="match status" value="1"/>
</dbReference>
<evidence type="ECO:0000313" key="4">
    <source>
        <dbReference type="Proteomes" id="UP000462621"/>
    </source>
</evidence>
<feature type="domain" description="THIF-type NAD/FAD binding fold" evidence="2">
    <location>
        <begin position="12"/>
        <end position="249"/>
    </location>
</feature>
<comment type="caution">
    <text evidence="3">The sequence shown here is derived from an EMBL/GenBank/DDBJ whole genome shotgun (WGS) entry which is preliminary data.</text>
</comment>
<dbReference type="GO" id="GO:0016779">
    <property type="term" value="F:nucleotidyltransferase activity"/>
    <property type="evidence" value="ECO:0007669"/>
    <property type="project" value="UniProtKB-KW"/>
</dbReference>
<evidence type="ECO:0000256" key="1">
    <source>
        <dbReference type="ARBA" id="ARBA00009919"/>
    </source>
</evidence>
<dbReference type="InterPro" id="IPR045886">
    <property type="entry name" value="ThiF/MoeB/HesA"/>
</dbReference>
<dbReference type="RefSeq" id="WP_161153777.1">
    <property type="nucleotide sequence ID" value="NZ_WEKT01000005.1"/>
</dbReference>
<sequence length="277" mass="30933">MSSLTDEQFIRYSKHICLHEWGEKSQIRLLDSSVLVIGCGGLGNHVAISLAASGIGRLVLVDDDQVELNNLPRQISFNMAQVGVAKVDALKATIEIQNADCRVRCIKRRMTDEQLMLEVTLADIVIDCSDNMPTRQQINQCCYRCKVPLISGAVTGWKGQFSIWDYAPKQACYSCLFPESPQVHTATKNCADLGVVAPVVGIIGYYQSLACLQLLTHQKISFSTNRLYRLDGKRGDWSEYSIVADPQCAVCREQRVTEEDTHIRFKLDRLSGGKEDD</sequence>
<dbReference type="CDD" id="cd00757">
    <property type="entry name" value="ThiF_MoeB_HesA_family"/>
    <property type="match status" value="1"/>
</dbReference>
<dbReference type="GO" id="GO:0008146">
    <property type="term" value="F:sulfotransferase activity"/>
    <property type="evidence" value="ECO:0007669"/>
    <property type="project" value="TreeGrafter"/>
</dbReference>
<gene>
    <name evidence="3" type="ORF">F9817_04520</name>
</gene>
<proteinExistence type="inferred from homology"/>